<dbReference type="EMBL" id="BAABME010004431">
    <property type="protein sequence ID" value="GAA0162353.1"/>
    <property type="molecule type" value="Genomic_DNA"/>
</dbReference>
<evidence type="ECO:0000256" key="8">
    <source>
        <dbReference type="ARBA" id="ARBA00023159"/>
    </source>
</evidence>
<proteinExistence type="predicted"/>
<dbReference type="PANTHER" id="PTHR31744">
    <property type="entry name" value="PROTEIN CUP-SHAPED COTYLEDON 2-RELATED"/>
    <property type="match status" value="1"/>
</dbReference>
<dbReference type="GO" id="GO:0000976">
    <property type="term" value="F:transcription cis-regulatory region binding"/>
    <property type="evidence" value="ECO:0007669"/>
    <property type="project" value="UniProtKB-ARBA"/>
</dbReference>
<dbReference type="FunFam" id="2.170.150.80:FF:000002">
    <property type="entry name" value="Nac domain-containing protein 86"/>
    <property type="match status" value="1"/>
</dbReference>
<feature type="compositionally biased region" description="Polar residues" evidence="11">
    <location>
        <begin position="181"/>
        <end position="197"/>
    </location>
</feature>
<evidence type="ECO:0000256" key="7">
    <source>
        <dbReference type="ARBA" id="ARBA00023136"/>
    </source>
</evidence>
<keyword evidence="9" id="KW-0804">Transcription</keyword>
<dbReference type="InterPro" id="IPR003441">
    <property type="entry name" value="NAC-dom"/>
</dbReference>
<dbReference type="Pfam" id="PF02365">
    <property type="entry name" value="NAM"/>
    <property type="match status" value="1"/>
</dbReference>
<evidence type="ECO:0000256" key="5">
    <source>
        <dbReference type="ARBA" id="ARBA00023015"/>
    </source>
</evidence>
<name>A0AAV3QFC6_LITER</name>
<keyword evidence="10" id="KW-0539">Nucleus</keyword>
<keyword evidence="8" id="KW-0010">Activator</keyword>
<dbReference type="InterPro" id="IPR036093">
    <property type="entry name" value="NAC_dom_sf"/>
</dbReference>
<keyword evidence="4 12" id="KW-1133">Transmembrane helix</keyword>
<feature type="transmembrane region" description="Helical" evidence="12">
    <location>
        <begin position="596"/>
        <end position="617"/>
    </location>
</feature>
<evidence type="ECO:0000256" key="9">
    <source>
        <dbReference type="ARBA" id="ARBA00023163"/>
    </source>
</evidence>
<dbReference type="Proteomes" id="UP001454036">
    <property type="component" value="Unassembled WGS sequence"/>
</dbReference>
<dbReference type="PANTHER" id="PTHR31744:SF216">
    <property type="entry name" value="NAC TRANSCRIPTION FACTOR"/>
    <property type="match status" value="1"/>
</dbReference>
<evidence type="ECO:0000256" key="2">
    <source>
        <dbReference type="ARBA" id="ARBA00004167"/>
    </source>
</evidence>
<protein>
    <recommendedName>
        <fullName evidence="13">NAC domain-containing protein</fullName>
    </recommendedName>
</protein>
<reference evidence="14 15" key="1">
    <citation type="submission" date="2024-01" db="EMBL/GenBank/DDBJ databases">
        <title>The complete chloroplast genome sequence of Lithospermum erythrorhizon: insights into the phylogenetic relationship among Boraginaceae species and the maternal lineages of purple gromwells.</title>
        <authorList>
            <person name="Okada T."/>
            <person name="Watanabe K."/>
        </authorList>
    </citation>
    <scope>NUCLEOTIDE SEQUENCE [LARGE SCALE GENOMIC DNA]</scope>
</reference>
<evidence type="ECO:0000256" key="3">
    <source>
        <dbReference type="ARBA" id="ARBA00022692"/>
    </source>
</evidence>
<dbReference type="GO" id="GO:0006355">
    <property type="term" value="P:regulation of DNA-templated transcription"/>
    <property type="evidence" value="ECO:0007669"/>
    <property type="project" value="InterPro"/>
</dbReference>
<evidence type="ECO:0000259" key="13">
    <source>
        <dbReference type="PROSITE" id="PS51005"/>
    </source>
</evidence>
<comment type="caution">
    <text evidence="14">The sequence shown here is derived from an EMBL/GenBank/DDBJ whole genome shotgun (WGS) entry which is preliminary data.</text>
</comment>
<sequence length="619" mass="68467">MAVIMEGGLPLGYRFRPTDEELIDHYLRLKINGFEERVSVIREIDVCKWEPWDLPDLSTIESIDNEWFFFCPKDHKYQNGQRLNRATEKGYWKATGRDRNITSKQGTRIGTKKTLVFYTGRAPDGKRTHWVIHEYRATDKELDGTHPGQGSFVLSRLFKKNDLKLDDIAENSKCEDMIQNATSPSINKSPADNNGSEAVTPVPSSPCEVKPLAAVSCPVKVSESATICTPLSNDLHSSSCIADDIEDQNLDITSIPPDPELEKALGDFRDTEPESLDSKMFSPLHSQMQSELASSYFYDHFTDDGHSQRAAQVQYGTDIDEFLSSVLFNLEEPSYDHSGIYSISAVDNDGANCVGTISRAFAKDGGSCSESEPEVTQIPVQNGFFESEEFRENKEQEVHEFAMPSTSGILTATLSTPSVSRGSEHLQNNFFLQDPYPTLYAGNHSSNLFNGQEMDAASTAVVGEADHSTGIETRPHQHPTQPSQHYYSAQGSAPRRIRCQMNLEVACVQTLPPSNSYTDKLNRGGQSTSTEDENSIAEGAVIATDEEKDLHALLDYKVKAGIHDPSSEARSDGEEKCISPVSPNVAAVKSNLSLMYLPKVLLIASLLIVFIGVWACLRL</sequence>
<dbReference type="PROSITE" id="PS51005">
    <property type="entry name" value="NAC"/>
    <property type="match status" value="1"/>
</dbReference>
<evidence type="ECO:0000256" key="10">
    <source>
        <dbReference type="ARBA" id="ARBA00023242"/>
    </source>
</evidence>
<gene>
    <name evidence="14" type="ORF">LIER_18461</name>
</gene>
<evidence type="ECO:0000256" key="6">
    <source>
        <dbReference type="ARBA" id="ARBA00023125"/>
    </source>
</evidence>
<dbReference type="GO" id="GO:0016020">
    <property type="term" value="C:membrane"/>
    <property type="evidence" value="ECO:0007669"/>
    <property type="project" value="UniProtKB-SubCell"/>
</dbReference>
<organism evidence="14 15">
    <name type="scientific">Lithospermum erythrorhizon</name>
    <name type="common">Purple gromwell</name>
    <name type="synonym">Lithospermum officinale var. erythrorhizon</name>
    <dbReference type="NCBI Taxonomy" id="34254"/>
    <lineage>
        <taxon>Eukaryota</taxon>
        <taxon>Viridiplantae</taxon>
        <taxon>Streptophyta</taxon>
        <taxon>Embryophyta</taxon>
        <taxon>Tracheophyta</taxon>
        <taxon>Spermatophyta</taxon>
        <taxon>Magnoliopsida</taxon>
        <taxon>eudicotyledons</taxon>
        <taxon>Gunneridae</taxon>
        <taxon>Pentapetalae</taxon>
        <taxon>asterids</taxon>
        <taxon>lamiids</taxon>
        <taxon>Boraginales</taxon>
        <taxon>Boraginaceae</taxon>
        <taxon>Boraginoideae</taxon>
        <taxon>Lithospermeae</taxon>
        <taxon>Lithospermum</taxon>
    </lineage>
</organism>
<keyword evidence="5" id="KW-0805">Transcription regulation</keyword>
<evidence type="ECO:0000313" key="14">
    <source>
        <dbReference type="EMBL" id="GAA0162353.1"/>
    </source>
</evidence>
<evidence type="ECO:0000256" key="11">
    <source>
        <dbReference type="SAM" id="MobiDB-lite"/>
    </source>
</evidence>
<accession>A0AAV3QFC6</accession>
<evidence type="ECO:0000256" key="4">
    <source>
        <dbReference type="ARBA" id="ARBA00022989"/>
    </source>
</evidence>
<evidence type="ECO:0000313" key="15">
    <source>
        <dbReference type="Proteomes" id="UP001454036"/>
    </source>
</evidence>
<comment type="subcellular location">
    <subcellularLocation>
        <location evidence="2">Membrane</location>
        <topology evidence="2">Single-pass membrane protein</topology>
    </subcellularLocation>
    <subcellularLocation>
        <location evidence="1">Nucleus</location>
    </subcellularLocation>
</comment>
<dbReference type="AlphaFoldDB" id="A0AAV3QFC6"/>
<keyword evidence="3 12" id="KW-0812">Transmembrane</keyword>
<dbReference type="SUPFAM" id="SSF101941">
    <property type="entry name" value="NAC domain"/>
    <property type="match status" value="1"/>
</dbReference>
<keyword evidence="6" id="KW-0238">DNA-binding</keyword>
<feature type="domain" description="NAC" evidence="13">
    <location>
        <begin position="9"/>
        <end position="160"/>
    </location>
</feature>
<evidence type="ECO:0000256" key="12">
    <source>
        <dbReference type="SAM" id="Phobius"/>
    </source>
</evidence>
<dbReference type="Gene3D" id="2.170.150.80">
    <property type="entry name" value="NAC domain"/>
    <property type="match status" value="1"/>
</dbReference>
<feature type="region of interest" description="Disordered" evidence="11">
    <location>
        <begin position="181"/>
        <end position="204"/>
    </location>
</feature>
<keyword evidence="15" id="KW-1185">Reference proteome</keyword>
<keyword evidence="7 12" id="KW-0472">Membrane</keyword>
<evidence type="ECO:0000256" key="1">
    <source>
        <dbReference type="ARBA" id="ARBA00004123"/>
    </source>
</evidence>
<dbReference type="GO" id="GO:0005634">
    <property type="term" value="C:nucleus"/>
    <property type="evidence" value="ECO:0007669"/>
    <property type="project" value="UniProtKB-SubCell"/>
</dbReference>